<evidence type="ECO:0000256" key="9">
    <source>
        <dbReference type="ARBA" id="ARBA00023002"/>
    </source>
</evidence>
<dbReference type="Pfam" id="PF00067">
    <property type="entry name" value="p450"/>
    <property type="match status" value="1"/>
</dbReference>
<dbReference type="PRINTS" id="PR00385">
    <property type="entry name" value="P450"/>
</dbReference>
<dbReference type="GO" id="GO:0004497">
    <property type="term" value="F:monooxygenase activity"/>
    <property type="evidence" value="ECO:0007669"/>
    <property type="project" value="UniProtKB-KW"/>
</dbReference>
<evidence type="ECO:0000256" key="11">
    <source>
        <dbReference type="ARBA" id="ARBA00023033"/>
    </source>
</evidence>
<evidence type="ECO:0000256" key="5">
    <source>
        <dbReference type="ARBA" id="ARBA00022617"/>
    </source>
</evidence>
<dbReference type="PRINTS" id="PR00463">
    <property type="entry name" value="EP450I"/>
</dbReference>
<dbReference type="PANTHER" id="PTHR24291">
    <property type="entry name" value="CYTOCHROME P450 FAMILY 4"/>
    <property type="match status" value="1"/>
</dbReference>
<dbReference type="PANTHER" id="PTHR24291:SF189">
    <property type="entry name" value="CYTOCHROME P450 4C3-RELATED"/>
    <property type="match status" value="1"/>
</dbReference>
<dbReference type="AlphaFoldDB" id="A0A9P0ANM9"/>
<evidence type="ECO:0000256" key="14">
    <source>
        <dbReference type="SAM" id="Phobius"/>
    </source>
</evidence>
<evidence type="ECO:0008006" key="17">
    <source>
        <dbReference type="Google" id="ProtNLM"/>
    </source>
</evidence>
<dbReference type="InterPro" id="IPR050196">
    <property type="entry name" value="Cytochrome_P450_Monoox"/>
</dbReference>
<protein>
    <recommendedName>
        <fullName evidence="17">Cytochrome P450</fullName>
    </recommendedName>
</protein>
<dbReference type="GO" id="GO:0016705">
    <property type="term" value="F:oxidoreductase activity, acting on paired donors, with incorporation or reduction of molecular oxygen"/>
    <property type="evidence" value="ECO:0007669"/>
    <property type="project" value="InterPro"/>
</dbReference>
<dbReference type="InterPro" id="IPR001128">
    <property type="entry name" value="Cyt_P450"/>
</dbReference>
<keyword evidence="14" id="KW-0812">Transmembrane</keyword>
<evidence type="ECO:0000256" key="7">
    <source>
        <dbReference type="ARBA" id="ARBA00022824"/>
    </source>
</evidence>
<dbReference type="Proteomes" id="UP001152759">
    <property type="component" value="Chromosome 9"/>
</dbReference>
<organism evidence="15 16">
    <name type="scientific">Bemisia tabaci</name>
    <name type="common">Sweetpotato whitefly</name>
    <name type="synonym">Aleurodes tabaci</name>
    <dbReference type="NCBI Taxonomy" id="7038"/>
    <lineage>
        <taxon>Eukaryota</taxon>
        <taxon>Metazoa</taxon>
        <taxon>Ecdysozoa</taxon>
        <taxon>Arthropoda</taxon>
        <taxon>Hexapoda</taxon>
        <taxon>Insecta</taxon>
        <taxon>Pterygota</taxon>
        <taxon>Neoptera</taxon>
        <taxon>Paraneoptera</taxon>
        <taxon>Hemiptera</taxon>
        <taxon>Sternorrhyncha</taxon>
        <taxon>Aleyrodoidea</taxon>
        <taxon>Aleyrodidae</taxon>
        <taxon>Aleyrodinae</taxon>
        <taxon>Bemisia</taxon>
    </lineage>
</organism>
<evidence type="ECO:0000256" key="3">
    <source>
        <dbReference type="ARBA" id="ARBA00004406"/>
    </source>
</evidence>
<name>A0A9P0ANM9_BEMTA</name>
<keyword evidence="5 13" id="KW-0349">Heme</keyword>
<dbReference type="SUPFAM" id="SSF48264">
    <property type="entry name" value="Cytochrome P450"/>
    <property type="match status" value="1"/>
</dbReference>
<evidence type="ECO:0000256" key="4">
    <source>
        <dbReference type="ARBA" id="ARBA00010617"/>
    </source>
</evidence>
<dbReference type="EMBL" id="OU963870">
    <property type="protein sequence ID" value="CAH0395734.1"/>
    <property type="molecule type" value="Genomic_DNA"/>
</dbReference>
<dbReference type="GO" id="GO:0005789">
    <property type="term" value="C:endoplasmic reticulum membrane"/>
    <property type="evidence" value="ECO:0007669"/>
    <property type="project" value="UniProtKB-SubCell"/>
</dbReference>
<feature type="transmembrane region" description="Helical" evidence="14">
    <location>
        <begin position="6"/>
        <end position="25"/>
    </location>
</feature>
<feature type="binding site" description="axial binding residue" evidence="13">
    <location>
        <position position="460"/>
    </location>
    <ligand>
        <name>heme</name>
        <dbReference type="ChEBI" id="CHEBI:30413"/>
    </ligand>
    <ligandPart>
        <name>Fe</name>
        <dbReference type="ChEBI" id="CHEBI:18248"/>
    </ligandPart>
</feature>
<evidence type="ECO:0000256" key="12">
    <source>
        <dbReference type="ARBA" id="ARBA00023136"/>
    </source>
</evidence>
<keyword evidence="9" id="KW-0560">Oxidoreductase</keyword>
<keyword evidence="11" id="KW-0503">Monooxygenase</keyword>
<evidence type="ECO:0000313" key="16">
    <source>
        <dbReference type="Proteomes" id="UP001152759"/>
    </source>
</evidence>
<gene>
    <name evidence="15" type="ORF">BEMITA_LOCUS13881</name>
</gene>
<dbReference type="GO" id="GO:0005506">
    <property type="term" value="F:iron ion binding"/>
    <property type="evidence" value="ECO:0007669"/>
    <property type="project" value="InterPro"/>
</dbReference>
<dbReference type="InterPro" id="IPR002401">
    <property type="entry name" value="Cyt_P450_E_grp-I"/>
</dbReference>
<evidence type="ECO:0000256" key="8">
    <source>
        <dbReference type="ARBA" id="ARBA00022848"/>
    </source>
</evidence>
<keyword evidence="12 14" id="KW-0472">Membrane</keyword>
<evidence type="ECO:0000256" key="10">
    <source>
        <dbReference type="ARBA" id="ARBA00023004"/>
    </source>
</evidence>
<dbReference type="Gene3D" id="1.10.630.10">
    <property type="entry name" value="Cytochrome P450"/>
    <property type="match status" value="1"/>
</dbReference>
<dbReference type="GO" id="GO:0020037">
    <property type="term" value="F:heme binding"/>
    <property type="evidence" value="ECO:0007669"/>
    <property type="project" value="InterPro"/>
</dbReference>
<accession>A0A9P0ANM9</accession>
<sequence>MEWSVLIVPGILLVALMARLLIYRWRNRRVLKFMASVPGPTCIPFFGNAYLTLRVNNTGIHQTFRQLSKEYPRAVAFWVLGEPYLVTADRQVFNALSLCSQNINKTSDYDPFKAHCTAIFTANGSEWRKIRRIINPSFRTKVLMSFGPAFSCHTKTLLQRLQSHADTGCYFDILTPVHLCTIDMICENMMGCSMNIQNRNLVSLSTNLERSTEMCFEKSFSFMWWSDTIYSLFGKKKRLLEAVKGMRDLAHQMLQQKLESENITKLSTLPLDSSSGLEDVEKESLSTFMDLLLDNIKLGAITKDQAVEEIVEMFIAGSITTATTVAWMTKILATRPDIQAQLHEEIHRVQKMTEAETDQEDLFTLGQLSQFQYLDMVVKETLRHVTVPFVLRHLSQDLTLEDGRVLPAGLRVMLNTFTLHHDPEYWERPSEFYPSHFSPEKETARPKGVFLPFMCGPRICPGNKYATQSIKLLMANMIKKYEFFTEEKPCQDFLEDEYRIMFMLWPTSGFNVQIKNRSKTIRIAQNG</sequence>
<keyword evidence="10 13" id="KW-0408">Iron</keyword>
<evidence type="ECO:0000313" key="15">
    <source>
        <dbReference type="EMBL" id="CAH0395734.1"/>
    </source>
</evidence>
<evidence type="ECO:0000256" key="6">
    <source>
        <dbReference type="ARBA" id="ARBA00022723"/>
    </source>
</evidence>
<keyword evidence="7" id="KW-0256">Endoplasmic reticulum</keyword>
<dbReference type="InterPro" id="IPR036396">
    <property type="entry name" value="Cyt_P450_sf"/>
</dbReference>
<evidence type="ECO:0000256" key="2">
    <source>
        <dbReference type="ARBA" id="ARBA00004174"/>
    </source>
</evidence>
<keyword evidence="14" id="KW-1133">Transmembrane helix</keyword>
<proteinExistence type="inferred from homology"/>
<comment type="cofactor">
    <cofactor evidence="1 13">
        <name>heme</name>
        <dbReference type="ChEBI" id="CHEBI:30413"/>
    </cofactor>
</comment>
<comment type="similarity">
    <text evidence="4">Belongs to the cytochrome P450 family.</text>
</comment>
<evidence type="ECO:0000256" key="13">
    <source>
        <dbReference type="PIRSR" id="PIRSR602401-1"/>
    </source>
</evidence>
<keyword evidence="16" id="KW-1185">Reference proteome</keyword>
<evidence type="ECO:0000256" key="1">
    <source>
        <dbReference type="ARBA" id="ARBA00001971"/>
    </source>
</evidence>
<reference evidence="15" key="1">
    <citation type="submission" date="2021-12" db="EMBL/GenBank/DDBJ databases">
        <authorList>
            <person name="King R."/>
        </authorList>
    </citation>
    <scope>NUCLEOTIDE SEQUENCE</scope>
</reference>
<keyword evidence="6 13" id="KW-0479">Metal-binding</keyword>
<comment type="subcellular location">
    <subcellularLocation>
        <location evidence="3">Endoplasmic reticulum membrane</location>
        <topology evidence="3">Peripheral membrane protein</topology>
    </subcellularLocation>
    <subcellularLocation>
        <location evidence="2">Microsome membrane</location>
        <topology evidence="2">Peripheral membrane protein</topology>
    </subcellularLocation>
</comment>
<keyword evidence="8" id="KW-0492">Microsome</keyword>